<dbReference type="Pfam" id="PF13924">
    <property type="entry name" value="Lipocalin_5"/>
    <property type="match status" value="1"/>
</dbReference>
<name>A0A450SHV1_9GAMM</name>
<dbReference type="AlphaFoldDB" id="A0A450SHV1"/>
<reference evidence="2" key="1">
    <citation type="submission" date="2019-02" db="EMBL/GenBank/DDBJ databases">
        <authorList>
            <person name="Gruber-Vodicka R. H."/>
            <person name="Seah K. B. B."/>
        </authorList>
    </citation>
    <scope>NUCLEOTIDE SEQUENCE</scope>
    <source>
        <strain evidence="2">BECK_DK161</strain>
    </source>
</reference>
<dbReference type="EMBL" id="CAADEY010000038">
    <property type="protein sequence ID" value="VFJ52878.1"/>
    <property type="molecule type" value="Genomic_DNA"/>
</dbReference>
<accession>A0A450SHV1</accession>
<proteinExistence type="predicted"/>
<dbReference type="InterPro" id="IPR024311">
    <property type="entry name" value="Lipocalin-like"/>
</dbReference>
<sequence length="145" mass="16533">MGKNPFIGTWKLISFAGHPKNGEIFFPLGQKPTGTLMYDDRGHMSVIILSGERPPMSTPHKWLVPQEEKAAAFDSFDAYFGAYAIDEKEMSITHHLQGALSPNWVGTRQKRFYTFSGNENQLELRTPPLAYTEQQFVGILKWERL</sequence>
<evidence type="ECO:0000259" key="1">
    <source>
        <dbReference type="Pfam" id="PF13924"/>
    </source>
</evidence>
<feature type="domain" description="Lipocalin-like" evidence="1">
    <location>
        <begin position="7"/>
        <end position="144"/>
    </location>
</feature>
<protein>
    <submittedName>
        <fullName evidence="2">Lipocalin-like domain-containing protein</fullName>
    </submittedName>
</protein>
<evidence type="ECO:0000313" key="2">
    <source>
        <dbReference type="EMBL" id="VFJ52878.1"/>
    </source>
</evidence>
<organism evidence="2">
    <name type="scientific">Candidatus Kentrum sp. DK</name>
    <dbReference type="NCBI Taxonomy" id="2126562"/>
    <lineage>
        <taxon>Bacteria</taxon>
        <taxon>Pseudomonadati</taxon>
        <taxon>Pseudomonadota</taxon>
        <taxon>Gammaproteobacteria</taxon>
        <taxon>Candidatus Kentrum</taxon>
    </lineage>
</organism>
<gene>
    <name evidence="2" type="ORF">BECKDK2373C_GA0170839_10387</name>
</gene>